<dbReference type="InterPro" id="IPR000988">
    <property type="entry name" value="Ribosomal_eL24-rel_N"/>
</dbReference>
<name>A0A8S9ITZ3_BRACR</name>
<keyword evidence="2" id="KW-0175">Coiled coil</keyword>
<evidence type="ECO:0000313" key="5">
    <source>
        <dbReference type="EMBL" id="KAF2573258.1"/>
    </source>
</evidence>
<sequence length="250" mass="28321">MSDTVSMIHKVFLFINSKCKHYFHNKLKPSKLAWTTMYRKQHKKDAAQEAVKKRRRATKKPYSRSIVGATLEVIQKKRAEKPEVRDAAREAALRSVYQSRFIHDIKERIKKTKDEKKAKKAEFASKQQKIQAKIPKAAAKGGPKLKNFGAHQLHFTKSLLICLNESKPYSRSIVGATLEVIQKKRAEKPEVRDAAREAALRDIKERIKKTKDEKKAKKAEFASKQQKIQAKIPKAAAKGGPKLGGGGGKR</sequence>
<dbReference type="PANTHER" id="PTHR10792:SF51">
    <property type="entry name" value="LARGE RIBOSOMAL SUBUNIT PROTEIN EL24Y-RELATED"/>
    <property type="match status" value="1"/>
</dbReference>
<comment type="similarity">
    <text evidence="1">Belongs to the eukaryotic ribosomal protein eL24 family.</text>
</comment>
<proteinExistence type="inferred from homology"/>
<protein>
    <recommendedName>
        <fullName evidence="4">Large ribosomal subunit protein eL24-related N-terminal domain-containing protein</fullName>
    </recommendedName>
</protein>
<dbReference type="PANTHER" id="PTHR10792">
    <property type="entry name" value="60S RIBOSOMAL PROTEIN L24"/>
    <property type="match status" value="1"/>
</dbReference>
<dbReference type="EMBL" id="QGKY02001015">
    <property type="protein sequence ID" value="KAF2573258.1"/>
    <property type="molecule type" value="Genomic_DNA"/>
</dbReference>
<dbReference type="Gene3D" id="2.30.170.20">
    <property type="entry name" value="Ribosomal protein L24e"/>
    <property type="match status" value="1"/>
</dbReference>
<feature type="compositionally biased region" description="Basic and acidic residues" evidence="3">
    <location>
        <begin position="209"/>
        <end position="221"/>
    </location>
</feature>
<dbReference type="GO" id="GO:0002181">
    <property type="term" value="P:cytoplasmic translation"/>
    <property type="evidence" value="ECO:0007669"/>
    <property type="project" value="TreeGrafter"/>
</dbReference>
<dbReference type="AlphaFoldDB" id="A0A8S9ITZ3"/>
<feature type="region of interest" description="Disordered" evidence="3">
    <location>
        <begin position="209"/>
        <end position="250"/>
    </location>
</feature>
<dbReference type="Pfam" id="PF01246">
    <property type="entry name" value="Ribosomal_L24e"/>
    <property type="match status" value="1"/>
</dbReference>
<dbReference type="InterPro" id="IPR056366">
    <property type="entry name" value="Ribosomal_eL24"/>
</dbReference>
<evidence type="ECO:0000259" key="4">
    <source>
        <dbReference type="Pfam" id="PF01246"/>
    </source>
</evidence>
<evidence type="ECO:0000256" key="2">
    <source>
        <dbReference type="SAM" id="Coils"/>
    </source>
</evidence>
<feature type="domain" description="Large ribosomal subunit protein eL24-related N-terminal" evidence="4">
    <location>
        <begin position="9"/>
        <end position="48"/>
    </location>
</feature>
<dbReference type="GO" id="GO:0003729">
    <property type="term" value="F:mRNA binding"/>
    <property type="evidence" value="ECO:0007669"/>
    <property type="project" value="TreeGrafter"/>
</dbReference>
<dbReference type="SUPFAM" id="SSF57716">
    <property type="entry name" value="Glucocorticoid receptor-like (DNA-binding domain)"/>
    <property type="match status" value="1"/>
</dbReference>
<evidence type="ECO:0000256" key="1">
    <source>
        <dbReference type="ARBA" id="ARBA00005647"/>
    </source>
</evidence>
<feature type="coiled-coil region" evidence="2">
    <location>
        <begin position="102"/>
        <end position="129"/>
    </location>
</feature>
<gene>
    <name evidence="5" type="ORF">F2Q70_00000187</name>
</gene>
<dbReference type="GO" id="GO:0022625">
    <property type="term" value="C:cytosolic large ribosomal subunit"/>
    <property type="evidence" value="ECO:0007669"/>
    <property type="project" value="TreeGrafter"/>
</dbReference>
<dbReference type="InterPro" id="IPR038630">
    <property type="entry name" value="L24e/L24_sf"/>
</dbReference>
<accession>A0A8S9ITZ3</accession>
<feature type="compositionally biased region" description="Low complexity" evidence="3">
    <location>
        <begin position="224"/>
        <end position="240"/>
    </location>
</feature>
<dbReference type="Gene3D" id="6.10.250.1270">
    <property type="match status" value="2"/>
</dbReference>
<comment type="caution">
    <text evidence="5">The sequence shown here is derived from an EMBL/GenBank/DDBJ whole genome shotgun (WGS) entry which is preliminary data.</text>
</comment>
<feature type="compositionally biased region" description="Gly residues" evidence="3">
    <location>
        <begin position="241"/>
        <end position="250"/>
    </location>
</feature>
<dbReference type="GO" id="GO:0003735">
    <property type="term" value="F:structural constituent of ribosome"/>
    <property type="evidence" value="ECO:0007669"/>
    <property type="project" value="InterPro"/>
</dbReference>
<reference evidence="5" key="1">
    <citation type="submission" date="2019-12" db="EMBL/GenBank/DDBJ databases">
        <title>Genome sequencing and annotation of Brassica cretica.</title>
        <authorList>
            <person name="Studholme D.J."/>
            <person name="Sarris P.F."/>
        </authorList>
    </citation>
    <scope>NUCLEOTIDE SEQUENCE</scope>
    <source>
        <strain evidence="5">PFS-102/07</strain>
        <tissue evidence="5">Leaf</tissue>
    </source>
</reference>
<organism evidence="5">
    <name type="scientific">Brassica cretica</name>
    <name type="common">Mustard</name>
    <dbReference type="NCBI Taxonomy" id="69181"/>
    <lineage>
        <taxon>Eukaryota</taxon>
        <taxon>Viridiplantae</taxon>
        <taxon>Streptophyta</taxon>
        <taxon>Embryophyta</taxon>
        <taxon>Tracheophyta</taxon>
        <taxon>Spermatophyta</taxon>
        <taxon>Magnoliopsida</taxon>
        <taxon>eudicotyledons</taxon>
        <taxon>Gunneridae</taxon>
        <taxon>Pentapetalae</taxon>
        <taxon>rosids</taxon>
        <taxon>malvids</taxon>
        <taxon>Brassicales</taxon>
        <taxon>Brassicaceae</taxon>
        <taxon>Brassiceae</taxon>
        <taxon>Brassica</taxon>
    </lineage>
</organism>
<evidence type="ECO:0000256" key="3">
    <source>
        <dbReference type="SAM" id="MobiDB-lite"/>
    </source>
</evidence>